<reference evidence="2" key="1">
    <citation type="journal article" date="2015" name="Nature">
        <title>Complex archaea that bridge the gap between prokaryotes and eukaryotes.</title>
        <authorList>
            <person name="Spang A."/>
            <person name="Saw J.H."/>
            <person name="Jorgensen S.L."/>
            <person name="Zaremba-Niedzwiedzka K."/>
            <person name="Martijn J."/>
            <person name="Lind A.E."/>
            <person name="van Eijk R."/>
            <person name="Schleper C."/>
            <person name="Guy L."/>
            <person name="Ettema T.J."/>
        </authorList>
    </citation>
    <scope>NUCLEOTIDE SEQUENCE</scope>
</reference>
<evidence type="ECO:0000313" key="2">
    <source>
        <dbReference type="EMBL" id="KKN41194.1"/>
    </source>
</evidence>
<dbReference type="AlphaFoldDB" id="A0A0F9QF96"/>
<evidence type="ECO:0000256" key="1">
    <source>
        <dbReference type="SAM" id="MobiDB-lite"/>
    </source>
</evidence>
<feature type="compositionally biased region" description="Basic and acidic residues" evidence="1">
    <location>
        <begin position="65"/>
        <end position="92"/>
    </location>
</feature>
<organism evidence="2">
    <name type="scientific">marine sediment metagenome</name>
    <dbReference type="NCBI Taxonomy" id="412755"/>
    <lineage>
        <taxon>unclassified sequences</taxon>
        <taxon>metagenomes</taxon>
        <taxon>ecological metagenomes</taxon>
    </lineage>
</organism>
<name>A0A0F9QF96_9ZZZZ</name>
<protein>
    <submittedName>
        <fullName evidence="2">Uncharacterized protein</fullName>
    </submittedName>
</protein>
<feature type="region of interest" description="Disordered" evidence="1">
    <location>
        <begin position="65"/>
        <end position="102"/>
    </location>
</feature>
<sequence>MLEKLPRIREQLNLDEPMMKVLQYALAPKKNQANALFKLSLMVQIETLEELRKLNENYCRKDCCDEDKAKEPEEKTDEPEKSKEDEPEESKFKKLLKGRDKK</sequence>
<proteinExistence type="predicted"/>
<gene>
    <name evidence="2" type="ORF">LCGC14_0725850</name>
</gene>
<comment type="caution">
    <text evidence="2">The sequence shown here is derived from an EMBL/GenBank/DDBJ whole genome shotgun (WGS) entry which is preliminary data.</text>
</comment>
<dbReference type="EMBL" id="LAZR01001663">
    <property type="protein sequence ID" value="KKN41194.1"/>
    <property type="molecule type" value="Genomic_DNA"/>
</dbReference>
<feature type="compositionally biased region" description="Basic residues" evidence="1">
    <location>
        <begin position="93"/>
        <end position="102"/>
    </location>
</feature>
<accession>A0A0F9QF96</accession>